<proteinExistence type="predicted"/>
<dbReference type="AlphaFoldDB" id="A0A2G9GAL1"/>
<dbReference type="SUPFAM" id="SSF53098">
    <property type="entry name" value="Ribonuclease H-like"/>
    <property type="match status" value="1"/>
</dbReference>
<name>A0A2G9GAL1_9LAMI</name>
<dbReference type="InterPro" id="IPR012337">
    <property type="entry name" value="RNaseH-like_sf"/>
</dbReference>
<accession>A0A2G9GAL1</accession>
<evidence type="ECO:0008006" key="3">
    <source>
        <dbReference type="Google" id="ProtNLM"/>
    </source>
</evidence>
<organism evidence="1 2">
    <name type="scientific">Handroanthus impetiginosus</name>
    <dbReference type="NCBI Taxonomy" id="429701"/>
    <lineage>
        <taxon>Eukaryota</taxon>
        <taxon>Viridiplantae</taxon>
        <taxon>Streptophyta</taxon>
        <taxon>Embryophyta</taxon>
        <taxon>Tracheophyta</taxon>
        <taxon>Spermatophyta</taxon>
        <taxon>Magnoliopsida</taxon>
        <taxon>eudicotyledons</taxon>
        <taxon>Gunneridae</taxon>
        <taxon>Pentapetalae</taxon>
        <taxon>asterids</taxon>
        <taxon>lamiids</taxon>
        <taxon>Lamiales</taxon>
        <taxon>Bignoniaceae</taxon>
        <taxon>Crescentiina</taxon>
        <taxon>Tabebuia alliance</taxon>
        <taxon>Handroanthus</taxon>
    </lineage>
</organism>
<keyword evidence="2" id="KW-1185">Reference proteome</keyword>
<comment type="caution">
    <text evidence="1">The sequence shown here is derived from an EMBL/GenBank/DDBJ whole genome shotgun (WGS) entry which is preliminary data.</text>
</comment>
<dbReference type="Proteomes" id="UP000231279">
    <property type="component" value="Unassembled WGS sequence"/>
</dbReference>
<dbReference type="Gene3D" id="3.30.420.10">
    <property type="entry name" value="Ribonuclease H-like superfamily/Ribonuclease H"/>
    <property type="match status" value="1"/>
</dbReference>
<dbReference type="STRING" id="429701.A0A2G9GAL1"/>
<protein>
    <recommendedName>
        <fullName evidence="3">Integrase catalytic domain-containing protein</fullName>
    </recommendedName>
</protein>
<dbReference type="OrthoDB" id="1714224at2759"/>
<dbReference type="InterPro" id="IPR036397">
    <property type="entry name" value="RNaseH_sf"/>
</dbReference>
<dbReference type="EMBL" id="NKXS01006004">
    <property type="protein sequence ID" value="PIN02262.1"/>
    <property type="molecule type" value="Genomic_DNA"/>
</dbReference>
<reference evidence="2" key="1">
    <citation type="journal article" date="2018" name="Gigascience">
        <title>Genome assembly of the Pink Ipe (Handroanthus impetiginosus, Bignoniaceae), a highly valued, ecologically keystone Neotropical timber forest tree.</title>
        <authorList>
            <person name="Silva-Junior O.B."/>
            <person name="Grattapaglia D."/>
            <person name="Novaes E."/>
            <person name="Collevatti R.G."/>
        </authorList>
    </citation>
    <scope>NUCLEOTIDE SEQUENCE [LARGE SCALE GENOMIC DNA]</scope>
    <source>
        <strain evidence="2">cv. UFG-1</strain>
    </source>
</reference>
<evidence type="ECO:0000313" key="2">
    <source>
        <dbReference type="Proteomes" id="UP000231279"/>
    </source>
</evidence>
<sequence>MVASWPFDIWGFDVVGFIFPKSSCGHAYTLAAPNYLSKWAKIVPLKKVRKKIVIEFIWCNLIFRYGVPRYIITDG</sequence>
<dbReference type="GO" id="GO:0003676">
    <property type="term" value="F:nucleic acid binding"/>
    <property type="evidence" value="ECO:0007669"/>
    <property type="project" value="InterPro"/>
</dbReference>
<evidence type="ECO:0000313" key="1">
    <source>
        <dbReference type="EMBL" id="PIN02262.1"/>
    </source>
</evidence>
<gene>
    <name evidence="1" type="ORF">CDL12_25226</name>
</gene>